<gene>
    <name evidence="1" type="ORF">ADIAG_00289</name>
</gene>
<proteinExistence type="predicted"/>
<dbReference type="STRING" id="1276920.ADIAG_00289"/>
<protein>
    <submittedName>
        <fullName evidence="1">Uncharacterized protein</fullName>
    </submittedName>
</protein>
<evidence type="ECO:0000313" key="2">
    <source>
        <dbReference type="Proteomes" id="UP000012015"/>
    </source>
</evidence>
<dbReference type="EMBL" id="AOCK01000001">
    <property type="protein sequence ID" value="EMR00282.1"/>
    <property type="molecule type" value="Genomic_DNA"/>
</dbReference>
<dbReference type="Proteomes" id="UP000012015">
    <property type="component" value="Unassembled WGS sequence"/>
</dbReference>
<sequence length="54" mass="6096">MRNQIYQRRNVHVLDGLGSVRVASRPDTEDARHPCFHTGGIKIAAYSYALGLRK</sequence>
<organism evidence="1 2">
    <name type="scientific">Paeniglutamicibacter gangotriensis Lz1y</name>
    <dbReference type="NCBI Taxonomy" id="1276920"/>
    <lineage>
        <taxon>Bacteria</taxon>
        <taxon>Bacillati</taxon>
        <taxon>Actinomycetota</taxon>
        <taxon>Actinomycetes</taxon>
        <taxon>Micrococcales</taxon>
        <taxon>Micrococcaceae</taxon>
        <taxon>Paeniglutamicibacter</taxon>
    </lineage>
</organism>
<evidence type="ECO:0000313" key="1">
    <source>
        <dbReference type="EMBL" id="EMR00282.1"/>
    </source>
</evidence>
<accession>M7MZ27</accession>
<keyword evidence="2" id="KW-1185">Reference proteome</keyword>
<dbReference type="AlphaFoldDB" id="M7MZ27"/>
<name>M7MZ27_9MICC</name>
<comment type="caution">
    <text evidence="1">The sequence shown here is derived from an EMBL/GenBank/DDBJ whole genome shotgun (WGS) entry which is preliminary data.</text>
</comment>
<reference evidence="1 2" key="1">
    <citation type="journal article" date="2013" name="Genome Announc.">
        <title>Draft Genome Sequence of Arthrobacter gangotriensis Strain Lz1yT, Isolated from a Penguin Rookery Soil Sample Collected in Antarctica, near the Indian Station Dakshin Gangotri.</title>
        <authorList>
            <person name="Shivaji S."/>
            <person name="Ara S."/>
            <person name="Bandi S."/>
            <person name="Singh A."/>
            <person name="Kumar Pinnaka A."/>
        </authorList>
    </citation>
    <scope>NUCLEOTIDE SEQUENCE [LARGE SCALE GENOMIC DNA]</scope>
    <source>
        <strain evidence="1 2">Lz1y</strain>
    </source>
</reference>